<evidence type="ECO:0000259" key="2">
    <source>
        <dbReference type="PROSITE" id="PS51384"/>
    </source>
</evidence>
<keyword evidence="4" id="KW-1185">Reference proteome</keyword>
<dbReference type="CDD" id="cd00207">
    <property type="entry name" value="fer2"/>
    <property type="match status" value="1"/>
</dbReference>
<proteinExistence type="predicted"/>
<dbReference type="PANTHER" id="PTHR47354">
    <property type="entry name" value="NADH OXIDOREDUCTASE HCR"/>
    <property type="match status" value="1"/>
</dbReference>
<feature type="domain" description="2Fe-2S ferredoxin-type" evidence="1">
    <location>
        <begin position="1"/>
        <end position="76"/>
    </location>
</feature>
<dbReference type="Proteomes" id="UP000018857">
    <property type="component" value="Unassembled WGS sequence"/>
</dbReference>
<reference evidence="3 4" key="1">
    <citation type="journal article" date="2014" name="Genome Announc.">
        <title>Draft Genome Sequence of Marinomonas sp. Strain D104, a Polycyclic Aromatic Hydrocarbon-Degrading Bacterium from the Deep-Sea Sediment of the Arctic Ocean.</title>
        <authorList>
            <person name="Dong C."/>
            <person name="Bai X."/>
            <person name="Lai Q."/>
            <person name="Xie Y."/>
            <person name="Chen X."/>
            <person name="Shao Z."/>
        </authorList>
    </citation>
    <scope>NUCLEOTIDE SEQUENCE [LARGE SCALE GENOMIC DNA]</scope>
    <source>
        <strain evidence="3 4">D104</strain>
    </source>
</reference>
<dbReference type="SUPFAM" id="SSF63380">
    <property type="entry name" value="Riboflavin synthase domain-like"/>
    <property type="match status" value="1"/>
</dbReference>
<dbReference type="RefSeq" id="WP_024024124.1">
    <property type="nucleotide sequence ID" value="NZ_AYOZ01000018.1"/>
</dbReference>
<dbReference type="PROSITE" id="PS51085">
    <property type="entry name" value="2FE2S_FER_2"/>
    <property type="match status" value="1"/>
</dbReference>
<dbReference type="PRINTS" id="PR00410">
    <property type="entry name" value="PHEHYDRXLASE"/>
</dbReference>
<dbReference type="GO" id="GO:0051213">
    <property type="term" value="F:dioxygenase activity"/>
    <property type="evidence" value="ECO:0007669"/>
    <property type="project" value="UniProtKB-KW"/>
</dbReference>
<accession>W1RSB4</accession>
<dbReference type="PATRIC" id="fig|1208321.3.peg.1997"/>
<dbReference type="InterPro" id="IPR050415">
    <property type="entry name" value="MRET"/>
</dbReference>
<dbReference type="SUPFAM" id="SSF52343">
    <property type="entry name" value="Ferredoxin reductase-like, C-terminal NADP-linked domain"/>
    <property type="match status" value="1"/>
</dbReference>
<dbReference type="Gene3D" id="3.10.20.30">
    <property type="match status" value="1"/>
</dbReference>
<protein>
    <submittedName>
        <fullName evidence="3">Naphthalene 1,2-dioxygenase</fullName>
    </submittedName>
</protein>
<dbReference type="InterPro" id="IPR008333">
    <property type="entry name" value="Cbr1-like_FAD-bd_dom"/>
</dbReference>
<dbReference type="InterPro" id="IPR017938">
    <property type="entry name" value="Riboflavin_synthase-like_b-brl"/>
</dbReference>
<evidence type="ECO:0000313" key="4">
    <source>
        <dbReference type="Proteomes" id="UP000018857"/>
    </source>
</evidence>
<dbReference type="PROSITE" id="PS51384">
    <property type="entry name" value="FAD_FR"/>
    <property type="match status" value="1"/>
</dbReference>
<dbReference type="STRING" id="1208321.D104_10060"/>
<dbReference type="Pfam" id="PF00970">
    <property type="entry name" value="FAD_binding_6"/>
    <property type="match status" value="1"/>
</dbReference>
<gene>
    <name evidence="3" type="ORF">D104_10060</name>
</gene>
<dbReference type="Pfam" id="PF00111">
    <property type="entry name" value="Fer2"/>
    <property type="match status" value="1"/>
</dbReference>
<evidence type="ECO:0000313" key="3">
    <source>
        <dbReference type="EMBL" id="ETI60146.1"/>
    </source>
</evidence>
<dbReference type="EMBL" id="AYOZ01000018">
    <property type="protein sequence ID" value="ETI60146.1"/>
    <property type="molecule type" value="Genomic_DNA"/>
</dbReference>
<dbReference type="SUPFAM" id="SSF54292">
    <property type="entry name" value="2Fe-2S ferredoxin-like"/>
    <property type="match status" value="1"/>
</dbReference>
<dbReference type="Gene3D" id="3.40.50.80">
    <property type="entry name" value="Nucleotide-binding domain of ferredoxin-NADP reductase (FNR) module"/>
    <property type="match status" value="1"/>
</dbReference>
<dbReference type="InterPro" id="IPR017927">
    <property type="entry name" value="FAD-bd_FR_type"/>
</dbReference>
<dbReference type="AlphaFoldDB" id="W1RSB4"/>
<dbReference type="CDD" id="cd06187">
    <property type="entry name" value="O2ase_reductase_like"/>
    <property type="match status" value="1"/>
</dbReference>
<comment type="caution">
    <text evidence="3">The sequence shown here is derived from an EMBL/GenBank/DDBJ whole genome shotgun (WGS) entry which is preliminary data.</text>
</comment>
<dbReference type="InterPro" id="IPR001041">
    <property type="entry name" value="2Fe-2S_ferredoxin-type"/>
</dbReference>
<dbReference type="InterPro" id="IPR012675">
    <property type="entry name" value="Beta-grasp_dom_sf"/>
</dbReference>
<feature type="domain" description="FAD-binding FR-type" evidence="2">
    <location>
        <begin position="83"/>
        <end position="180"/>
    </location>
</feature>
<dbReference type="InterPro" id="IPR039261">
    <property type="entry name" value="FNR_nucleotide-bd"/>
</dbReference>
<sequence length="315" mass="34230">MRVTVSPLNKDINVEAGSNLLESLLANDIPISYSCMSGQCNTCQCTLTSASNAGSKVLACMTQLETDCSIEIPEVDEIVTHPAKKLKGTVTSIEQQTHDIIKIKLKTNKPLEFTAGQYALLEFAPDAKRPYSMAGLDQDDELEFHIRIVPGGRVTPKLAETLRVGDKVKVAGPRGASYLRKANSDPILCIAGGTGFAPMLSVARGALEAGLQNDVFFYFGVRTIKDVYGIDILERLSNEYKNFSYKIVISESGDESSYAQGFVTDIVKDDFDTFADWRIYLAGPPPMVEAAQALVVEKNATLANVYADAFYATGD</sequence>
<dbReference type="InterPro" id="IPR036010">
    <property type="entry name" value="2Fe-2S_ferredoxin-like_sf"/>
</dbReference>
<dbReference type="GO" id="GO:0051536">
    <property type="term" value="F:iron-sulfur cluster binding"/>
    <property type="evidence" value="ECO:0007669"/>
    <property type="project" value="InterPro"/>
</dbReference>
<dbReference type="Pfam" id="PF00175">
    <property type="entry name" value="NAD_binding_1"/>
    <property type="match status" value="1"/>
</dbReference>
<keyword evidence="3" id="KW-0560">Oxidoreductase</keyword>
<dbReference type="InterPro" id="IPR001433">
    <property type="entry name" value="OxRdtase_FAD/NAD-bd"/>
</dbReference>
<dbReference type="OrthoDB" id="4258484at2"/>
<keyword evidence="3" id="KW-0223">Dioxygenase</keyword>
<dbReference type="Gene3D" id="2.40.30.10">
    <property type="entry name" value="Translation factors"/>
    <property type="match status" value="1"/>
</dbReference>
<organism evidence="3 4">
    <name type="scientific">Marinomonas profundimaris</name>
    <dbReference type="NCBI Taxonomy" id="1208321"/>
    <lineage>
        <taxon>Bacteria</taxon>
        <taxon>Pseudomonadati</taxon>
        <taxon>Pseudomonadota</taxon>
        <taxon>Gammaproteobacteria</taxon>
        <taxon>Oceanospirillales</taxon>
        <taxon>Oceanospirillaceae</taxon>
        <taxon>Marinomonas</taxon>
    </lineage>
</organism>
<name>W1RSB4_9GAMM</name>
<evidence type="ECO:0000259" key="1">
    <source>
        <dbReference type="PROSITE" id="PS51085"/>
    </source>
</evidence>
<dbReference type="eggNOG" id="COG0543">
    <property type="taxonomic scope" value="Bacteria"/>
</dbReference>
<dbReference type="PANTHER" id="PTHR47354:SF5">
    <property type="entry name" value="PROTEIN RFBI"/>
    <property type="match status" value="1"/>
</dbReference>